<dbReference type="KEGG" id="ddb:E7747_11540"/>
<gene>
    <name evidence="2" type="ORF">E7747_11540</name>
</gene>
<dbReference type="Gene3D" id="1.25.40.10">
    <property type="entry name" value="Tetratricopeptide repeat domain"/>
    <property type="match status" value="1"/>
</dbReference>
<protein>
    <submittedName>
        <fullName evidence="2">TIR domain-containing protein</fullName>
    </submittedName>
</protein>
<dbReference type="RefSeq" id="WP_136416078.1">
    <property type="nucleotide sequence ID" value="NZ_CAXHQF010000154.1"/>
</dbReference>
<dbReference type="GO" id="GO:0007165">
    <property type="term" value="P:signal transduction"/>
    <property type="evidence" value="ECO:0007669"/>
    <property type="project" value="InterPro"/>
</dbReference>
<dbReference type="InterPro" id="IPR035897">
    <property type="entry name" value="Toll_tir_struct_dom_sf"/>
</dbReference>
<name>A0A4P7W4A3_9BACT</name>
<evidence type="ECO:0000313" key="3">
    <source>
        <dbReference type="Proteomes" id="UP000297149"/>
    </source>
</evidence>
<evidence type="ECO:0000313" key="2">
    <source>
        <dbReference type="EMBL" id="QCD42863.1"/>
    </source>
</evidence>
<proteinExistence type="predicted"/>
<dbReference type="InterPro" id="IPR011990">
    <property type="entry name" value="TPR-like_helical_dom_sf"/>
</dbReference>
<dbReference type="PROSITE" id="PS50104">
    <property type="entry name" value="TIR"/>
    <property type="match status" value="1"/>
</dbReference>
<dbReference type="SUPFAM" id="SSF48452">
    <property type="entry name" value="TPR-like"/>
    <property type="match status" value="1"/>
</dbReference>
<accession>A0A4P7W4A3</accession>
<reference evidence="3" key="1">
    <citation type="submission" date="2019-02" db="EMBL/GenBank/DDBJ databases">
        <title>Isolation and identification of novel species under the genus Muribaculum.</title>
        <authorList>
            <person name="Miyake S."/>
            <person name="Ding Y."/>
            <person name="Low A."/>
            <person name="Soh M."/>
            <person name="Seedorf H."/>
        </authorList>
    </citation>
    <scope>NUCLEOTIDE SEQUENCE [LARGE SCALE GENOMIC DNA]</scope>
    <source>
        <strain evidence="3">H5</strain>
    </source>
</reference>
<dbReference type="Gene3D" id="3.40.50.10140">
    <property type="entry name" value="Toll/interleukin-1 receptor homology (TIR) domain"/>
    <property type="match status" value="1"/>
</dbReference>
<evidence type="ECO:0000259" key="1">
    <source>
        <dbReference type="PROSITE" id="PS50104"/>
    </source>
</evidence>
<dbReference type="AlphaFoldDB" id="A0A4P7W4A3"/>
<dbReference type="SUPFAM" id="SSF52200">
    <property type="entry name" value="Toll/Interleukin receptor TIR domain"/>
    <property type="match status" value="1"/>
</dbReference>
<dbReference type="Pfam" id="PF13676">
    <property type="entry name" value="TIR_2"/>
    <property type="match status" value="1"/>
</dbReference>
<dbReference type="InterPro" id="IPR000157">
    <property type="entry name" value="TIR_dom"/>
</dbReference>
<feature type="domain" description="TIR" evidence="1">
    <location>
        <begin position="1"/>
        <end position="132"/>
    </location>
</feature>
<sequence length="766" mass="90509">MIKIFLSHSWSQKDFVDEVANHIGKDFAIVDRFVFENGRNLEDEINNSLDNSNVFVMLISNESLNSDWCKYELSRFRDNLLDTQKAEFIPFLIDDTDINDTRIKNWIRKYLTSKYTNALMLSRVIRRRVCEVLWKAEPNLDAMSRIFFGRDNDVSEITSELNKSMNTDRRAIIVTGIPHIGRKRLLREVYVTRMTKNLHPSYDLYDISLSDHDSIEDFIEQLNDFVQVYDKTELKNKMASAEICQDLAVELINKVESYHERIRITDNKCIVTSYGIVADWFKDIINHPDLVKQVMLFIASSCSLSPKEKRENTKLQAHNIDVIGKKYLKEIFIAYAKNKGVKCSDDDLDFFINSLSGFPKQVYCIVDDIANDDLHTAKTDLKNIQAMYDNDLHMLYQVFAKDHDQIQVLQIMCRFDFISYDFLSQIYSKTNLDEILETFRFYSIYETFGSCNQYMRISPAFSDYIDRQRLKIKKEYEDRINELSANYISLSDADSLDLSQELFRIKEQIKNPIFRASTSYILPSYALKVIIDLYRKGDNENVINIAHKVLYDYKRNNYETIIYPIRYWMCLAYCKTQDKELFKELAHFSDYSYHFILGYYHRIGGNYPKAQQEFEKALSYKIGNNSRKYYKAEHELVICLMKQGRYNDALKLAEHCYSQDNSSPYFIEAYFRCYVRSQYPDKEILQTLITNMRHTSYSYNDVIIPTMEAELKYFVYRNIQEAISDLVGILKIRHSRDVNYTLDAFREICHRQNMDDTYKKIVNSTT</sequence>
<dbReference type="Proteomes" id="UP000297149">
    <property type="component" value="Chromosome"/>
</dbReference>
<organism evidence="2 3">
    <name type="scientific">Duncaniella dubosii</name>
    <dbReference type="NCBI Taxonomy" id="2518971"/>
    <lineage>
        <taxon>Bacteria</taxon>
        <taxon>Pseudomonadati</taxon>
        <taxon>Bacteroidota</taxon>
        <taxon>Bacteroidia</taxon>
        <taxon>Bacteroidales</taxon>
        <taxon>Muribaculaceae</taxon>
        <taxon>Duncaniella</taxon>
    </lineage>
</organism>
<keyword evidence="3" id="KW-1185">Reference proteome</keyword>
<dbReference type="EMBL" id="CP039396">
    <property type="protein sequence ID" value="QCD42863.1"/>
    <property type="molecule type" value="Genomic_DNA"/>
</dbReference>